<dbReference type="PRINTS" id="PR00420">
    <property type="entry name" value="RNGMNOXGNASE"/>
</dbReference>
<dbReference type="PANTHER" id="PTHR46865">
    <property type="entry name" value="OXIDOREDUCTASE-RELATED"/>
    <property type="match status" value="1"/>
</dbReference>
<comment type="caution">
    <text evidence="3">The sequence shown here is derived from an EMBL/GenBank/DDBJ whole genome shotgun (WGS) entry which is preliminary data.</text>
</comment>
<dbReference type="InterPro" id="IPR051704">
    <property type="entry name" value="FAD_aromatic-hydroxylase"/>
</dbReference>
<dbReference type="Pfam" id="PF01494">
    <property type="entry name" value="FAD_binding_3"/>
    <property type="match status" value="1"/>
</dbReference>
<dbReference type="EMBL" id="BAABAU010000002">
    <property type="protein sequence ID" value="GAA4266659.1"/>
    <property type="molecule type" value="Genomic_DNA"/>
</dbReference>
<dbReference type="Gene3D" id="3.30.9.10">
    <property type="entry name" value="D-Amino Acid Oxidase, subunit A, domain 2"/>
    <property type="match status" value="1"/>
</dbReference>
<keyword evidence="1" id="KW-0472">Membrane</keyword>
<dbReference type="GO" id="GO:0004497">
    <property type="term" value="F:monooxygenase activity"/>
    <property type="evidence" value="ECO:0007669"/>
    <property type="project" value="UniProtKB-KW"/>
</dbReference>
<dbReference type="SUPFAM" id="SSF51905">
    <property type="entry name" value="FAD/NAD(P)-binding domain"/>
    <property type="match status" value="1"/>
</dbReference>
<name>A0ABP8E356_9MICO</name>
<proteinExistence type="predicted"/>
<dbReference type="Gene3D" id="3.50.50.60">
    <property type="entry name" value="FAD/NAD(P)-binding domain"/>
    <property type="match status" value="1"/>
</dbReference>
<evidence type="ECO:0000313" key="3">
    <source>
        <dbReference type="EMBL" id="GAA4266659.1"/>
    </source>
</evidence>
<reference evidence="4" key="1">
    <citation type="journal article" date="2019" name="Int. J. Syst. Evol. Microbiol.">
        <title>The Global Catalogue of Microorganisms (GCM) 10K type strain sequencing project: providing services to taxonomists for standard genome sequencing and annotation.</title>
        <authorList>
            <consortium name="The Broad Institute Genomics Platform"/>
            <consortium name="The Broad Institute Genome Sequencing Center for Infectious Disease"/>
            <person name="Wu L."/>
            <person name="Ma J."/>
        </authorList>
    </citation>
    <scope>NUCLEOTIDE SEQUENCE [LARGE SCALE GENOMIC DNA]</scope>
    <source>
        <strain evidence="4">JCM 17442</strain>
    </source>
</reference>
<feature type="domain" description="FAD-binding" evidence="2">
    <location>
        <begin position="19"/>
        <end position="357"/>
    </location>
</feature>
<dbReference type="PANTHER" id="PTHR46865:SF2">
    <property type="entry name" value="MONOOXYGENASE"/>
    <property type="match status" value="1"/>
</dbReference>
<sequence>MSAITDREKGFVVVTKKSLKVLIAGGGVAGPALAFWLARAGHRVTVAERFPALRATGAQVDLRGQGIEVIRAMGLMDEVRANLVHEPGVAFVDSAGKKLGTIMANTSGRGKQTLTSEFEIMRGDLVRILYGATKENVDYRFGVSVDGFDQTGDDVTAHFSDGSAETFDLLVGADGQGSRIRRSIRAEGEDPYWRTGLHMAYWFVPRVASDGDVRETYPAAGGRQIMRRSHNPSETQAYFVLRNSSEEASAIHRAPIEDQQRFWGDRFRDAGWQAQRFIDGMATAPFFYSQEVLQVRIDSWSKGRVVLLGDAAHCASPYSGMGISGGLVGAFVLAGEIAATPDDLAGALRRYDTTLRPFVDEIQAAVKPRLLALGLPKPKIGVAALQVAFRLACALKIPERIAARASTDRGGAWALPDYDDLPARAAV</sequence>
<dbReference type="InterPro" id="IPR002938">
    <property type="entry name" value="FAD-bd"/>
</dbReference>
<dbReference type="InterPro" id="IPR036188">
    <property type="entry name" value="FAD/NAD-bd_sf"/>
</dbReference>
<accession>A0ABP8E356</accession>
<keyword evidence="1" id="KW-1133">Transmembrane helix</keyword>
<dbReference type="Proteomes" id="UP001501594">
    <property type="component" value="Unassembled WGS sequence"/>
</dbReference>
<keyword evidence="4" id="KW-1185">Reference proteome</keyword>
<keyword evidence="3" id="KW-0560">Oxidoreductase</keyword>
<protein>
    <submittedName>
        <fullName evidence="3">FAD-dependent monooxygenase</fullName>
    </submittedName>
</protein>
<keyword evidence="1" id="KW-0812">Transmembrane</keyword>
<organism evidence="3 4">
    <name type="scientific">Frondihabitans peucedani</name>
    <dbReference type="NCBI Taxonomy" id="598626"/>
    <lineage>
        <taxon>Bacteria</taxon>
        <taxon>Bacillati</taxon>
        <taxon>Actinomycetota</taxon>
        <taxon>Actinomycetes</taxon>
        <taxon>Micrococcales</taxon>
        <taxon>Microbacteriaceae</taxon>
        <taxon>Frondihabitans</taxon>
    </lineage>
</organism>
<gene>
    <name evidence="3" type="ORF">GCM10022256_22710</name>
</gene>
<feature type="transmembrane region" description="Helical" evidence="1">
    <location>
        <begin position="21"/>
        <end position="38"/>
    </location>
</feature>
<evidence type="ECO:0000259" key="2">
    <source>
        <dbReference type="Pfam" id="PF01494"/>
    </source>
</evidence>
<keyword evidence="3" id="KW-0503">Monooxygenase</keyword>
<evidence type="ECO:0000256" key="1">
    <source>
        <dbReference type="SAM" id="Phobius"/>
    </source>
</evidence>
<evidence type="ECO:0000313" key="4">
    <source>
        <dbReference type="Proteomes" id="UP001501594"/>
    </source>
</evidence>